<dbReference type="OrthoDB" id="3632630at2759"/>
<sequence length="401" mass="42930">MASPATLKPKVPSTPEITITEEEVRSDDLRLPAPMTLASKKRLSFQLPPSQQSPTIEVQPMLVNPSDPTGSISGDGACTIPRPTQPITIPSAGILETYGEDGMRSSSVSAAPSAASLRQRPKLLSELRRSISSTHLGHLFHHPKVPNGGSAGASEKANAAKRSGSNSPLPASADVQDLFKKHNKQTCPDLEAVSRALNSLRAQSTPGDNEYVTSLTRLATSLELSRADSKRALIQAMQARDAGRNEVCRSLCLSIVQNSHADVDTRVYSYNILSTMASPGQAMNYLAEAYKLVEEHQDTHPECEKLLGVIALLKDGAIEKDGGCLTEQAALASEKLCELAISPTIPKDVTSPKASKRSLEIPNSNTPSGMLTPKTQKILSWAKDITPTKTKQKTLRADSVV</sequence>
<feature type="region of interest" description="Disordered" evidence="1">
    <location>
        <begin position="136"/>
        <end position="172"/>
    </location>
</feature>
<proteinExistence type="predicted"/>
<gene>
    <name evidence="2" type="ORF">RCC_05040</name>
</gene>
<feature type="region of interest" description="Disordered" evidence="1">
    <location>
        <begin position="40"/>
        <end position="60"/>
    </location>
</feature>
<feature type="region of interest" description="Disordered" evidence="1">
    <location>
        <begin position="348"/>
        <end position="372"/>
    </location>
</feature>
<evidence type="ECO:0000313" key="2">
    <source>
        <dbReference type="EMBL" id="CZT19194.1"/>
    </source>
</evidence>
<dbReference type="Proteomes" id="UP000225277">
    <property type="component" value="Unassembled WGS sequence"/>
</dbReference>
<protein>
    <submittedName>
        <fullName evidence="2">Uncharacterized protein</fullName>
    </submittedName>
</protein>
<feature type="region of interest" description="Disordered" evidence="1">
    <location>
        <begin position="1"/>
        <end position="27"/>
    </location>
</feature>
<dbReference type="EMBL" id="FJUY01000007">
    <property type="protein sequence ID" value="CZT19194.1"/>
    <property type="molecule type" value="Genomic_DNA"/>
</dbReference>
<evidence type="ECO:0000256" key="1">
    <source>
        <dbReference type="SAM" id="MobiDB-lite"/>
    </source>
</evidence>
<reference evidence="2 3" key="1">
    <citation type="submission" date="2016-03" db="EMBL/GenBank/DDBJ databases">
        <authorList>
            <person name="Ploux O."/>
        </authorList>
    </citation>
    <scope>NUCLEOTIDE SEQUENCE [LARGE SCALE GENOMIC DNA]</scope>
    <source>
        <strain evidence="2 3">URUG2</strain>
    </source>
</reference>
<keyword evidence="3" id="KW-1185">Reference proteome</keyword>
<name>A0A2D3V996_9PEZI</name>
<accession>A0A2D3V996</accession>
<evidence type="ECO:0000313" key="3">
    <source>
        <dbReference type="Proteomes" id="UP000225277"/>
    </source>
</evidence>
<dbReference type="GeneID" id="35600208"/>
<dbReference type="RefSeq" id="XP_023626084.1">
    <property type="nucleotide sequence ID" value="XM_023770316.1"/>
</dbReference>
<dbReference type="AlphaFoldDB" id="A0A2D3V996"/>
<feature type="compositionally biased region" description="Polar residues" evidence="1">
    <location>
        <begin position="361"/>
        <end position="372"/>
    </location>
</feature>
<organism evidence="2 3">
    <name type="scientific">Ramularia collo-cygni</name>
    <dbReference type="NCBI Taxonomy" id="112498"/>
    <lineage>
        <taxon>Eukaryota</taxon>
        <taxon>Fungi</taxon>
        <taxon>Dikarya</taxon>
        <taxon>Ascomycota</taxon>
        <taxon>Pezizomycotina</taxon>
        <taxon>Dothideomycetes</taxon>
        <taxon>Dothideomycetidae</taxon>
        <taxon>Mycosphaerellales</taxon>
        <taxon>Mycosphaerellaceae</taxon>
        <taxon>Ramularia</taxon>
    </lineage>
</organism>
<feature type="compositionally biased region" description="Polar residues" evidence="1">
    <location>
        <begin position="47"/>
        <end position="56"/>
    </location>
</feature>